<dbReference type="Gene3D" id="2.30.30.40">
    <property type="entry name" value="SH3 Domains"/>
    <property type="match status" value="1"/>
</dbReference>
<evidence type="ECO:0000259" key="8">
    <source>
        <dbReference type="PROSITE" id="PS50212"/>
    </source>
</evidence>
<dbReference type="InterPro" id="IPR036964">
    <property type="entry name" value="RASGEF_cat_dom_sf"/>
</dbReference>
<dbReference type="InterPro" id="IPR023578">
    <property type="entry name" value="Ras_GEF_dom_sf"/>
</dbReference>
<evidence type="ECO:0000313" key="9">
    <source>
        <dbReference type="EMBL" id="EMD42325.1"/>
    </source>
</evidence>
<evidence type="ECO:0000256" key="4">
    <source>
        <dbReference type="PROSITE-ProRule" id="PRU00192"/>
    </source>
</evidence>
<feature type="region of interest" description="Disordered" evidence="5">
    <location>
        <begin position="79"/>
        <end position="98"/>
    </location>
</feature>
<feature type="domain" description="SH3" evidence="6">
    <location>
        <begin position="9"/>
        <end position="69"/>
    </location>
</feature>
<dbReference type="PROSITE" id="PS50009">
    <property type="entry name" value="RASGEF_CAT"/>
    <property type="match status" value="1"/>
</dbReference>
<dbReference type="Gene3D" id="1.10.840.10">
    <property type="entry name" value="Ras guanine-nucleotide exchange factors catalytic domain"/>
    <property type="match status" value="1"/>
</dbReference>
<feature type="region of interest" description="Disordered" evidence="5">
    <location>
        <begin position="139"/>
        <end position="235"/>
    </location>
</feature>
<sequence length="741" mass="83397">MTTCSSSSPEAFYVICLFDFETEDPDQLSFKKSEILEIVKRESSGWWAAVSRDNRVGWVPSTYLEPISDVLADKLREGKGKYAQRQSPAVPRTAGLVSPIIMGTQDSPLFSPEKSTQDEQWLPLPDADKASLLQFSFSQTKQGEPSKTAPSPSLPPHEGVSASIPDAQPIEMSKTLVSRLRSKKNSAIPRSPSLDGLFPMNKPSTPSTGRPRSNSNGSCVTPPGASSPRQLRRRPVLIDDENSLNRLTTLFETSNLEQLDVLVRSPDIVESLDALSRAGKGLAKQLNDGRRPSDISESKVTCDVRATPWYLQPMHDADSIRTRSDGFATAGTLEALVERLTLPAFVSSSDKYRDVFLTTMKTFTSAEDVLSILVNHYRSICPSALHSDDFTRWRKEKLEPTQIQILIVFELWVQKHRMLKDNPHIMRRLVSFLRSISGSPHPLLASMSQNLVNEIEKPTPHPERTLTKRHMKKSRKNTVDLLRMDPTVLAEHLALYERKLYGKITDQECLTWGKAQAGDSVEHIAAFLATQQKLAEWAQTSILDAQAVTRRGGTIDFWIKVAEKCRSLNNFASLSTLCMALSGPVIGRLHLTWAHTTRGKQFEELRECVDPAANYEILRHLQDDLDTPCVPFIKSYLSDIIEVDARYTDNTMVTRVSGNVTLCLINFVKREKWYDAIDKIVRHQTRQYAIQEDPTVMAYVEERLIRAGEKDQGSLWLRSQELQQAEMDLADIRKWLGMAGF</sequence>
<dbReference type="HOGENOM" id="CLU_002632_1_1_1"/>
<dbReference type="CDD" id="cd06224">
    <property type="entry name" value="REM"/>
    <property type="match status" value="1"/>
</dbReference>
<dbReference type="PANTHER" id="PTHR23113:SF368">
    <property type="entry name" value="CELL DIVISION CONTROL PROTEIN 25"/>
    <property type="match status" value="1"/>
</dbReference>
<dbReference type="InterPro" id="IPR000651">
    <property type="entry name" value="Ras-like_Gua-exchang_fac_N"/>
</dbReference>
<name>M2RD13_CERS8</name>
<feature type="compositionally biased region" description="Polar residues" evidence="5">
    <location>
        <begin position="139"/>
        <end position="151"/>
    </location>
</feature>
<dbReference type="PANTHER" id="PTHR23113">
    <property type="entry name" value="GUANINE NUCLEOTIDE EXCHANGE FACTOR"/>
    <property type="match status" value="1"/>
</dbReference>
<keyword evidence="1 4" id="KW-0728">SH3 domain</keyword>
<keyword evidence="10" id="KW-1185">Reference proteome</keyword>
<dbReference type="Proteomes" id="UP000016930">
    <property type="component" value="Unassembled WGS sequence"/>
</dbReference>
<dbReference type="STRING" id="914234.M2RD13"/>
<dbReference type="Gene3D" id="1.20.870.10">
    <property type="entry name" value="Son of sevenless (SoS) protein Chain: S domain 1"/>
    <property type="match status" value="1"/>
</dbReference>
<accession>M2RD13</accession>
<dbReference type="SMART" id="SM00147">
    <property type="entry name" value="RasGEF"/>
    <property type="match status" value="1"/>
</dbReference>
<dbReference type="Pfam" id="PF00018">
    <property type="entry name" value="SH3_1"/>
    <property type="match status" value="1"/>
</dbReference>
<dbReference type="GO" id="GO:0005085">
    <property type="term" value="F:guanyl-nucleotide exchange factor activity"/>
    <property type="evidence" value="ECO:0007669"/>
    <property type="project" value="UniProtKB-KW"/>
</dbReference>
<dbReference type="PRINTS" id="PR00452">
    <property type="entry name" value="SH3DOMAIN"/>
</dbReference>
<dbReference type="GO" id="GO:0007265">
    <property type="term" value="P:Ras protein signal transduction"/>
    <property type="evidence" value="ECO:0007669"/>
    <property type="project" value="TreeGrafter"/>
</dbReference>
<dbReference type="Pfam" id="PF00618">
    <property type="entry name" value="RasGEF_N"/>
    <property type="match status" value="1"/>
</dbReference>
<dbReference type="PROSITE" id="PS50002">
    <property type="entry name" value="SH3"/>
    <property type="match status" value="1"/>
</dbReference>
<evidence type="ECO:0000256" key="3">
    <source>
        <dbReference type="PROSITE-ProRule" id="PRU00168"/>
    </source>
</evidence>
<evidence type="ECO:0008006" key="11">
    <source>
        <dbReference type="Google" id="ProtNLM"/>
    </source>
</evidence>
<organism evidence="9 10">
    <name type="scientific">Ceriporiopsis subvermispora (strain B)</name>
    <name type="common">White-rot fungus</name>
    <name type="synonym">Gelatoporia subvermispora</name>
    <dbReference type="NCBI Taxonomy" id="914234"/>
    <lineage>
        <taxon>Eukaryota</taxon>
        <taxon>Fungi</taxon>
        <taxon>Dikarya</taxon>
        <taxon>Basidiomycota</taxon>
        <taxon>Agaricomycotina</taxon>
        <taxon>Agaricomycetes</taxon>
        <taxon>Polyporales</taxon>
        <taxon>Gelatoporiaceae</taxon>
        <taxon>Gelatoporia</taxon>
    </lineage>
</organism>
<dbReference type="AlphaFoldDB" id="M2RD13"/>
<evidence type="ECO:0000256" key="2">
    <source>
        <dbReference type="ARBA" id="ARBA00022658"/>
    </source>
</evidence>
<dbReference type="OrthoDB" id="10255964at2759"/>
<evidence type="ECO:0000313" key="10">
    <source>
        <dbReference type="Proteomes" id="UP000016930"/>
    </source>
</evidence>
<dbReference type="SUPFAM" id="SSF48366">
    <property type="entry name" value="Ras GEF"/>
    <property type="match status" value="1"/>
</dbReference>
<feature type="domain" description="Ras-GEF" evidence="7">
    <location>
        <begin position="485"/>
        <end position="725"/>
    </location>
</feature>
<dbReference type="EMBL" id="KB445791">
    <property type="protein sequence ID" value="EMD42325.1"/>
    <property type="molecule type" value="Genomic_DNA"/>
</dbReference>
<reference evidence="9 10" key="1">
    <citation type="journal article" date="2012" name="Proc. Natl. Acad. Sci. U.S.A.">
        <title>Comparative genomics of Ceriporiopsis subvermispora and Phanerochaete chrysosporium provide insight into selective ligninolysis.</title>
        <authorList>
            <person name="Fernandez-Fueyo E."/>
            <person name="Ruiz-Duenas F.J."/>
            <person name="Ferreira P."/>
            <person name="Floudas D."/>
            <person name="Hibbett D.S."/>
            <person name="Canessa P."/>
            <person name="Larrondo L.F."/>
            <person name="James T.Y."/>
            <person name="Seelenfreund D."/>
            <person name="Lobos S."/>
            <person name="Polanco R."/>
            <person name="Tello M."/>
            <person name="Honda Y."/>
            <person name="Watanabe T."/>
            <person name="Watanabe T."/>
            <person name="Ryu J.S."/>
            <person name="Kubicek C.P."/>
            <person name="Schmoll M."/>
            <person name="Gaskell J."/>
            <person name="Hammel K.E."/>
            <person name="St John F.J."/>
            <person name="Vanden Wymelenberg A."/>
            <person name="Sabat G."/>
            <person name="Splinter BonDurant S."/>
            <person name="Syed K."/>
            <person name="Yadav J.S."/>
            <person name="Doddapaneni H."/>
            <person name="Subramanian V."/>
            <person name="Lavin J.L."/>
            <person name="Oguiza J.A."/>
            <person name="Perez G."/>
            <person name="Pisabarro A.G."/>
            <person name="Ramirez L."/>
            <person name="Santoyo F."/>
            <person name="Master E."/>
            <person name="Coutinho P.M."/>
            <person name="Henrissat B."/>
            <person name="Lombard V."/>
            <person name="Magnuson J.K."/>
            <person name="Kuees U."/>
            <person name="Hori C."/>
            <person name="Igarashi K."/>
            <person name="Samejima M."/>
            <person name="Held B.W."/>
            <person name="Barry K.W."/>
            <person name="LaButti K.M."/>
            <person name="Lapidus A."/>
            <person name="Lindquist E.A."/>
            <person name="Lucas S.M."/>
            <person name="Riley R."/>
            <person name="Salamov A.A."/>
            <person name="Hoffmeister D."/>
            <person name="Schwenk D."/>
            <person name="Hadar Y."/>
            <person name="Yarden O."/>
            <person name="de Vries R.P."/>
            <person name="Wiebenga A."/>
            <person name="Stenlid J."/>
            <person name="Eastwood D."/>
            <person name="Grigoriev I.V."/>
            <person name="Berka R.M."/>
            <person name="Blanchette R.A."/>
            <person name="Kersten P."/>
            <person name="Martinez A.T."/>
            <person name="Vicuna R."/>
            <person name="Cullen D."/>
        </authorList>
    </citation>
    <scope>NUCLEOTIDE SEQUENCE [LARGE SCALE GENOMIC DNA]</scope>
    <source>
        <strain evidence="9 10">B</strain>
    </source>
</reference>
<dbReference type="PROSITE" id="PS50212">
    <property type="entry name" value="RASGEF_NTER"/>
    <property type="match status" value="1"/>
</dbReference>
<proteinExistence type="predicted"/>
<evidence type="ECO:0000256" key="1">
    <source>
        <dbReference type="ARBA" id="ARBA00022443"/>
    </source>
</evidence>
<dbReference type="GO" id="GO:0005886">
    <property type="term" value="C:plasma membrane"/>
    <property type="evidence" value="ECO:0007669"/>
    <property type="project" value="TreeGrafter"/>
</dbReference>
<dbReference type="CDD" id="cd00174">
    <property type="entry name" value="SH3"/>
    <property type="match status" value="1"/>
</dbReference>
<dbReference type="InterPro" id="IPR001895">
    <property type="entry name" value="RASGEF_cat_dom"/>
</dbReference>
<evidence type="ECO:0000259" key="6">
    <source>
        <dbReference type="PROSITE" id="PS50002"/>
    </source>
</evidence>
<gene>
    <name evidence="9" type="ORF">CERSUDRAFT_90941</name>
</gene>
<dbReference type="SUPFAM" id="SSF50044">
    <property type="entry name" value="SH3-domain"/>
    <property type="match status" value="1"/>
</dbReference>
<keyword evidence="2 3" id="KW-0344">Guanine-nucleotide releasing factor</keyword>
<feature type="domain" description="N-terminal Ras-GEF" evidence="8">
    <location>
        <begin position="324"/>
        <end position="456"/>
    </location>
</feature>
<evidence type="ECO:0000259" key="7">
    <source>
        <dbReference type="PROSITE" id="PS50009"/>
    </source>
</evidence>
<dbReference type="InterPro" id="IPR008937">
    <property type="entry name" value="Ras-like_GEF"/>
</dbReference>
<feature type="compositionally biased region" description="Polar residues" evidence="5">
    <location>
        <begin position="202"/>
        <end position="219"/>
    </location>
</feature>
<dbReference type="InterPro" id="IPR001452">
    <property type="entry name" value="SH3_domain"/>
</dbReference>
<protein>
    <recommendedName>
        <fullName evidence="11">Ras GEF</fullName>
    </recommendedName>
</protein>
<dbReference type="SMART" id="SM00326">
    <property type="entry name" value="SH3"/>
    <property type="match status" value="1"/>
</dbReference>
<dbReference type="InterPro" id="IPR036028">
    <property type="entry name" value="SH3-like_dom_sf"/>
</dbReference>
<evidence type="ECO:0000256" key="5">
    <source>
        <dbReference type="SAM" id="MobiDB-lite"/>
    </source>
</evidence>
<dbReference type="SMART" id="SM00229">
    <property type="entry name" value="RasGEFN"/>
    <property type="match status" value="1"/>
</dbReference>
<dbReference type="Pfam" id="PF00617">
    <property type="entry name" value="RasGEF"/>
    <property type="match status" value="1"/>
</dbReference>